<name>A0A3M7T687_BRAPC</name>
<protein>
    <submittedName>
        <fullName evidence="2">Uncharacterized protein</fullName>
    </submittedName>
</protein>
<feature type="coiled-coil region" evidence="1">
    <location>
        <begin position="238"/>
        <end position="265"/>
    </location>
</feature>
<evidence type="ECO:0000313" key="2">
    <source>
        <dbReference type="EMBL" id="RNA43330.1"/>
    </source>
</evidence>
<proteinExistence type="predicted"/>
<keyword evidence="1" id="KW-0175">Coiled coil</keyword>
<reference evidence="2 3" key="1">
    <citation type="journal article" date="2018" name="Sci. Rep.">
        <title>Genomic signatures of local adaptation to the degree of environmental predictability in rotifers.</title>
        <authorList>
            <person name="Franch-Gras L."/>
            <person name="Hahn C."/>
            <person name="Garcia-Roger E.M."/>
            <person name="Carmona M.J."/>
            <person name="Serra M."/>
            <person name="Gomez A."/>
        </authorList>
    </citation>
    <scope>NUCLEOTIDE SEQUENCE [LARGE SCALE GENOMIC DNA]</scope>
    <source>
        <strain evidence="2">HYR1</strain>
    </source>
</reference>
<dbReference type="AlphaFoldDB" id="A0A3M7T687"/>
<gene>
    <name evidence="2" type="ORF">BpHYR1_021699</name>
</gene>
<dbReference type="EMBL" id="REGN01000237">
    <property type="protein sequence ID" value="RNA43330.1"/>
    <property type="molecule type" value="Genomic_DNA"/>
</dbReference>
<comment type="caution">
    <text evidence="2">The sequence shown here is derived from an EMBL/GenBank/DDBJ whole genome shotgun (WGS) entry which is preliminary data.</text>
</comment>
<accession>A0A3M7T687</accession>
<keyword evidence="3" id="KW-1185">Reference proteome</keyword>
<dbReference type="OrthoDB" id="10383468at2759"/>
<organism evidence="2 3">
    <name type="scientific">Brachionus plicatilis</name>
    <name type="common">Marine rotifer</name>
    <name type="synonym">Brachionus muelleri</name>
    <dbReference type="NCBI Taxonomy" id="10195"/>
    <lineage>
        <taxon>Eukaryota</taxon>
        <taxon>Metazoa</taxon>
        <taxon>Spiralia</taxon>
        <taxon>Gnathifera</taxon>
        <taxon>Rotifera</taxon>
        <taxon>Eurotatoria</taxon>
        <taxon>Monogononta</taxon>
        <taxon>Pseudotrocha</taxon>
        <taxon>Ploima</taxon>
        <taxon>Brachionidae</taxon>
        <taxon>Brachionus</taxon>
    </lineage>
</organism>
<evidence type="ECO:0000256" key="1">
    <source>
        <dbReference type="SAM" id="Coils"/>
    </source>
</evidence>
<evidence type="ECO:0000313" key="3">
    <source>
        <dbReference type="Proteomes" id="UP000276133"/>
    </source>
</evidence>
<sequence length="579" mass="67309">MSLNLYYSVKDSEHNLSFKQTQWLSPYQVLDKLQVRNLLSYQINPNRLIYPNELIISESTQCISDIIFLSKYTDRHGGLKLESIFLSQLVSLLCTSNSNTAMLIDKVQILSIEKDTYYWELVRNSNHIPRYAFRVGFDNLAKQFSYIGRMKVSSLNENLSLNMRNITHKITNMFGSLVNIYEYIPAIVLQLHGLDNRLDSLWSRIKLSIKNNYSSKDLNLIANNYEVLCLKKQPALLKQLCKNRLVKFEEETNELESRTELSERQQKHLLINRTLKSVPNSVRCMLWPSFLVPGQCLARNSKMRSYNDTYELSLNEYGNLGFCVNAYGTVKRITYEKNVESLLISQSGVYIIYEGNRRPTLLYRHQGNEHGAANELDDGYYSSIFDHLLCSSYVIELSNDGFLRIIIHKNRPNVVCLLSVDEFFSPVKCEKEQMIANLSVSSASAKDSSDNKAQSLLINVKFVARLNDLKDMPFRIFSLVIRKSTNLLPNGARLRKLKPWWDDTLTKLHDDVCKTYANYRDSGYKNDLKPPFQKAKVSFRRYRRLREIEHHNLKLKELNKLFSLSSNGFWSTEDDWGKF</sequence>
<dbReference type="Proteomes" id="UP000276133">
    <property type="component" value="Unassembled WGS sequence"/>
</dbReference>